<dbReference type="InterPro" id="IPR029058">
    <property type="entry name" value="AB_hydrolase_fold"/>
</dbReference>
<reference evidence="1" key="2">
    <citation type="journal article" date="2015" name="Data Brief">
        <title>Shoot transcriptome of the giant reed, Arundo donax.</title>
        <authorList>
            <person name="Barrero R.A."/>
            <person name="Guerrero F.D."/>
            <person name="Moolhuijzen P."/>
            <person name="Goolsby J.A."/>
            <person name="Tidwell J."/>
            <person name="Bellgard S.E."/>
            <person name="Bellgard M.I."/>
        </authorList>
    </citation>
    <scope>NUCLEOTIDE SEQUENCE</scope>
    <source>
        <tissue evidence="1">Shoot tissue taken approximately 20 cm above the soil surface</tissue>
    </source>
</reference>
<accession>A0A0A9FW14</accession>
<protein>
    <recommendedName>
        <fullName evidence="2">Serine aminopeptidase S33 domain-containing protein</fullName>
    </recommendedName>
</protein>
<dbReference type="EMBL" id="GBRH01183400">
    <property type="protein sequence ID" value="JAE14496.1"/>
    <property type="molecule type" value="Transcribed_RNA"/>
</dbReference>
<sequence>MAQPLVWSQDAPSPPAPEQRVVVANKHGETLVGLLHHTGSNKVVVLCHGFTASKNSSIIVDLADALTKQGISAFHFDFSGNGNKHMEDL</sequence>
<dbReference type="AlphaFoldDB" id="A0A0A9FW14"/>
<organism evidence="1">
    <name type="scientific">Arundo donax</name>
    <name type="common">Giant reed</name>
    <name type="synonym">Donax arundinaceus</name>
    <dbReference type="NCBI Taxonomy" id="35708"/>
    <lineage>
        <taxon>Eukaryota</taxon>
        <taxon>Viridiplantae</taxon>
        <taxon>Streptophyta</taxon>
        <taxon>Embryophyta</taxon>
        <taxon>Tracheophyta</taxon>
        <taxon>Spermatophyta</taxon>
        <taxon>Magnoliopsida</taxon>
        <taxon>Liliopsida</taxon>
        <taxon>Poales</taxon>
        <taxon>Poaceae</taxon>
        <taxon>PACMAD clade</taxon>
        <taxon>Arundinoideae</taxon>
        <taxon>Arundineae</taxon>
        <taxon>Arundo</taxon>
    </lineage>
</organism>
<reference evidence="1" key="1">
    <citation type="submission" date="2014-09" db="EMBL/GenBank/DDBJ databases">
        <authorList>
            <person name="Magalhaes I.L.F."/>
            <person name="Oliveira U."/>
            <person name="Santos F.R."/>
            <person name="Vidigal T.H.D.A."/>
            <person name="Brescovit A.D."/>
            <person name="Santos A.J."/>
        </authorList>
    </citation>
    <scope>NUCLEOTIDE SEQUENCE</scope>
    <source>
        <tissue evidence="1">Shoot tissue taken approximately 20 cm above the soil surface</tissue>
    </source>
</reference>
<evidence type="ECO:0000313" key="1">
    <source>
        <dbReference type="EMBL" id="JAE14496.1"/>
    </source>
</evidence>
<evidence type="ECO:0008006" key="2">
    <source>
        <dbReference type="Google" id="ProtNLM"/>
    </source>
</evidence>
<proteinExistence type="predicted"/>
<name>A0A0A9FW14_ARUDO</name>
<dbReference type="Gene3D" id="3.40.50.1820">
    <property type="entry name" value="alpha/beta hydrolase"/>
    <property type="match status" value="1"/>
</dbReference>
<dbReference type="SUPFAM" id="SSF53474">
    <property type="entry name" value="alpha/beta-Hydrolases"/>
    <property type="match status" value="1"/>
</dbReference>